<gene>
    <name evidence="2" type="ORF">E0F26_06260</name>
</gene>
<dbReference type="InterPro" id="IPR019253">
    <property type="entry name" value="DUF2244_TM"/>
</dbReference>
<keyword evidence="1" id="KW-1133">Transmembrane helix</keyword>
<organism evidence="2 3">
    <name type="scientific">Candidatus Paraluminiphilus aquimaris</name>
    <dbReference type="NCBI Taxonomy" id="2518994"/>
    <lineage>
        <taxon>Bacteria</taxon>
        <taxon>Pseudomonadati</taxon>
        <taxon>Pseudomonadota</taxon>
        <taxon>Gammaproteobacteria</taxon>
        <taxon>Cellvibrionales</taxon>
        <taxon>Halieaceae</taxon>
        <taxon>Candidatus Paraluminiphilus</taxon>
    </lineage>
</organism>
<proteinExistence type="predicted"/>
<accession>A0ABY6Q536</accession>
<protein>
    <submittedName>
        <fullName evidence="2">DUF2244 domain-containing protein</fullName>
    </submittedName>
</protein>
<feature type="transmembrane region" description="Helical" evidence="1">
    <location>
        <begin position="52"/>
        <end position="70"/>
    </location>
</feature>
<keyword evidence="3" id="KW-1185">Reference proteome</keyword>
<feature type="transmembrane region" description="Helical" evidence="1">
    <location>
        <begin position="27"/>
        <end position="46"/>
    </location>
</feature>
<keyword evidence="1" id="KW-0472">Membrane</keyword>
<evidence type="ECO:0000313" key="2">
    <source>
        <dbReference type="EMBL" id="UZP74367.1"/>
    </source>
</evidence>
<name>A0ABY6Q536_9GAMM</name>
<evidence type="ECO:0000313" key="3">
    <source>
        <dbReference type="Proteomes" id="UP001317963"/>
    </source>
</evidence>
<keyword evidence="1" id="KW-0812">Transmembrane</keyword>
<dbReference type="EMBL" id="CP036501">
    <property type="protein sequence ID" value="UZP74367.1"/>
    <property type="molecule type" value="Genomic_DNA"/>
</dbReference>
<sequence>MITELIEDDHRLIIVKPNKSATWRTNLYALIAVSIPSLGAAIAFTLLGAWPILPFAGAELIGLGAALYYVNWKLEYRQVVTVHAATIKIEKGYFVPKRTWLWRRDDTALNVIDAKNQWEGPALWLHNKESRTTIGEFLNKDEAEELLKRLRAELPVRTYGSERKFTL</sequence>
<dbReference type="Proteomes" id="UP001317963">
    <property type="component" value="Chromosome"/>
</dbReference>
<dbReference type="RefSeq" id="WP_279240810.1">
    <property type="nucleotide sequence ID" value="NZ_CP036501.1"/>
</dbReference>
<evidence type="ECO:0000256" key="1">
    <source>
        <dbReference type="SAM" id="Phobius"/>
    </source>
</evidence>
<reference evidence="2 3" key="1">
    <citation type="submission" date="2019-02" db="EMBL/GenBank/DDBJ databases">
        <title>Halieaceae_genomes.</title>
        <authorList>
            <person name="Li S.-H."/>
        </authorList>
    </citation>
    <scope>NUCLEOTIDE SEQUENCE [LARGE SCALE GENOMIC DNA]</scope>
    <source>
        <strain evidence="2 3">JH123</strain>
    </source>
</reference>
<dbReference type="Pfam" id="PF10003">
    <property type="entry name" value="DUF2244"/>
    <property type="match status" value="1"/>
</dbReference>